<gene>
    <name evidence="12" type="ORF">HK100_003351</name>
</gene>
<dbReference type="Pfam" id="PF05131">
    <property type="entry name" value="Pep3_Vps18"/>
    <property type="match status" value="1"/>
</dbReference>
<proteinExistence type="inferred from homology"/>
<dbReference type="CDD" id="cd16462">
    <property type="entry name" value="RING-H2_Pep3p-like"/>
    <property type="match status" value="1"/>
</dbReference>
<evidence type="ECO:0000256" key="1">
    <source>
        <dbReference type="ARBA" id="ARBA00010454"/>
    </source>
</evidence>
<comment type="caution">
    <text evidence="12">The sequence shown here is derived from an EMBL/GenBank/DDBJ whole genome shotgun (WGS) entry which is preliminary data.</text>
</comment>
<dbReference type="InterPro" id="IPR058919">
    <property type="entry name" value="Pep3/Vps18_RING_C"/>
</dbReference>
<dbReference type="InterPro" id="IPR013083">
    <property type="entry name" value="Znf_RING/FYVE/PHD"/>
</dbReference>
<keyword evidence="5" id="KW-0472">Membrane</keyword>
<dbReference type="Gene3D" id="3.30.40.10">
    <property type="entry name" value="Zinc/RING finger domain, C3HC4 (zinc finger)"/>
    <property type="match status" value="1"/>
</dbReference>
<dbReference type="PROSITE" id="PS50236">
    <property type="entry name" value="CHCR"/>
    <property type="match status" value="1"/>
</dbReference>
<dbReference type="Pfam" id="PF26148">
    <property type="entry name" value="VPS18_RING_C"/>
    <property type="match status" value="1"/>
</dbReference>
<feature type="domain" description="Pep3/Vps18 beta-propeller" evidence="10">
    <location>
        <begin position="138"/>
        <end position="380"/>
    </location>
</feature>
<dbReference type="Proteomes" id="UP001211907">
    <property type="component" value="Unassembled WGS sequence"/>
</dbReference>
<evidence type="ECO:0000256" key="8">
    <source>
        <dbReference type="SAM" id="Coils"/>
    </source>
</evidence>
<dbReference type="GO" id="GO:0048284">
    <property type="term" value="P:organelle fusion"/>
    <property type="evidence" value="ECO:0007669"/>
    <property type="project" value="TreeGrafter"/>
</dbReference>
<feature type="repeat" description="CHCR" evidence="7">
    <location>
        <begin position="643"/>
        <end position="804"/>
    </location>
</feature>
<dbReference type="PANTHER" id="PTHR23323:SF26">
    <property type="entry name" value="VACUOLAR PROTEIN SORTING-ASSOCIATED PROTEIN 18 HOMOLOG"/>
    <property type="match status" value="1"/>
</dbReference>
<evidence type="ECO:0000259" key="10">
    <source>
        <dbReference type="Pfam" id="PF05131"/>
    </source>
</evidence>
<accession>A0AAD5T7Q3</accession>
<evidence type="ECO:0000256" key="7">
    <source>
        <dbReference type="PROSITE-ProRule" id="PRU01006"/>
    </source>
</evidence>
<dbReference type="InterPro" id="IPR007810">
    <property type="entry name" value="Pep3/Vps18_beta-prop"/>
</dbReference>
<dbReference type="SUPFAM" id="SSF57850">
    <property type="entry name" value="RING/U-box"/>
    <property type="match status" value="1"/>
</dbReference>
<dbReference type="GO" id="GO:0030897">
    <property type="term" value="C:HOPS complex"/>
    <property type="evidence" value="ECO:0007669"/>
    <property type="project" value="TreeGrafter"/>
</dbReference>
<feature type="domain" description="Pep3/Vps18 RING C-terminal" evidence="11">
    <location>
        <begin position="881"/>
        <end position="960"/>
    </location>
</feature>
<keyword evidence="3" id="KW-0863">Zinc-finger</keyword>
<reference evidence="12" key="1">
    <citation type="submission" date="2020-05" db="EMBL/GenBank/DDBJ databases">
        <title>Phylogenomic resolution of chytrid fungi.</title>
        <authorList>
            <person name="Stajich J.E."/>
            <person name="Amses K."/>
            <person name="Simmons R."/>
            <person name="Seto K."/>
            <person name="Myers J."/>
            <person name="Bonds A."/>
            <person name="Quandt C.A."/>
            <person name="Barry K."/>
            <person name="Liu P."/>
            <person name="Grigoriev I."/>
            <person name="Longcore J.E."/>
            <person name="James T.Y."/>
        </authorList>
    </citation>
    <scope>NUCLEOTIDE SEQUENCE</scope>
    <source>
        <strain evidence="12">JEL0513</strain>
    </source>
</reference>
<evidence type="ECO:0000313" key="12">
    <source>
        <dbReference type="EMBL" id="KAJ3134707.1"/>
    </source>
</evidence>
<keyword evidence="2" id="KW-0479">Metal-binding</keyword>
<dbReference type="GO" id="GO:0007033">
    <property type="term" value="P:vacuole organization"/>
    <property type="evidence" value="ECO:0007669"/>
    <property type="project" value="TreeGrafter"/>
</dbReference>
<organism evidence="12 13">
    <name type="scientific">Physocladia obscura</name>
    <dbReference type="NCBI Taxonomy" id="109957"/>
    <lineage>
        <taxon>Eukaryota</taxon>
        <taxon>Fungi</taxon>
        <taxon>Fungi incertae sedis</taxon>
        <taxon>Chytridiomycota</taxon>
        <taxon>Chytridiomycota incertae sedis</taxon>
        <taxon>Chytridiomycetes</taxon>
        <taxon>Chytridiales</taxon>
        <taxon>Chytriomycetaceae</taxon>
        <taxon>Physocladia</taxon>
    </lineage>
</organism>
<sequence>MDLFSEFSTGNGSENRPNSKRGQTGIVNSAGIERVGTSIDNGSSNNNRPGSSGSNANGNLNSNSAIGVSPFALDRVQFAFGAQLAGLAVAANIMAVALVPAAILRIDLGQSSAVDGGVIGASRNTLTNSRFRILLPRKFITPYRGVLIESISWGAPLRNQLDSNTGLFLIGSKQGHIFEAELQATDDFFKKEEKHFQQIFSMPDDSPVLGIRRFKINSSSNKFAIVINTPNKLYQFIGTATESSDTGGFSNLFNAADISSNFYELPTAVNDRLQVWSANEDPGIFSGDILTSNVKADSILVNAEMHPLLDDKVPISIALTEFHFLILYSNRIRAISCLTNELVFNARIPLDDQEIVLGMVVDEVKETYWIFTNIAVHEIILTDEDRDVWKIYLSRENFEAALNFAKDDFERDSVVTAQAEFYFKEKRFQLAATYFAQSQSLSFEEIALRFIGLNEPGALKQFLLKKLETLKSNEPVQMTVLCMWFVQYVNLFKLLELFISELDSSETVVAGANAPLFVKPGDSGAEAAISETNKIRSEFYQFLVGHKVVLVVLVVLVVVAVLIESNIEGTFSLFSSHGRTEEMLFFAEQIGDHERIIEHWISKKEWLIALNTLNRHNSDDYFYKFSTVLIEAIPIEVINSWIQHPGLDPKNLLPSLLKYESLQPVGNTTVNQGIRYLEHVTNKLGNTDASIHNYLLSLYVSRARFDNETDLMAFLNIQVEEEDTHYDVQYALRLCMKEGLVQSSIFIYSKLGLYEQAVDLALKHQDLELAQINADKPLDDEILRKKLWLKIARHVVDERKDIKQAITFLKQCELLRIEDILPFFPDFVLIDNFKNDLCQALEEYNEHIESLKDEMDEATRSAENIRRDITNLKNRNVVVHVTEKCALCSLSLLTRQFLVFPCKHVFHASCLTDLLIESSNGTRRSAILKMKKNVENGTVKRSLGSLMTSDLDGMAATAVAAAAAAATAAAANRNELEQEIATECPLCNEIMIKNISLPFEVVVVN</sequence>
<feature type="compositionally biased region" description="Polar residues" evidence="9">
    <location>
        <begin position="1"/>
        <end position="27"/>
    </location>
</feature>
<dbReference type="GO" id="GO:0030674">
    <property type="term" value="F:protein-macromolecule adaptor activity"/>
    <property type="evidence" value="ECO:0007669"/>
    <property type="project" value="TreeGrafter"/>
</dbReference>
<evidence type="ECO:0000256" key="5">
    <source>
        <dbReference type="ARBA" id="ARBA00023136"/>
    </source>
</evidence>
<keyword evidence="4" id="KW-0862">Zinc</keyword>
<dbReference type="PANTHER" id="PTHR23323">
    <property type="entry name" value="VACUOLAR PROTEIN SORTING-ASSOCIATED PROTEIN"/>
    <property type="match status" value="1"/>
</dbReference>
<name>A0AAD5T7Q3_9FUNG</name>
<protein>
    <submittedName>
        <fullName evidence="12">Uncharacterized protein</fullName>
    </submittedName>
</protein>
<evidence type="ECO:0000256" key="2">
    <source>
        <dbReference type="ARBA" id="ARBA00022723"/>
    </source>
</evidence>
<dbReference type="InterPro" id="IPR000547">
    <property type="entry name" value="Clathrin_H-chain/VPS_repeat"/>
</dbReference>
<comment type="similarity">
    <text evidence="1">Belongs to the VPS18 family.</text>
</comment>
<dbReference type="GO" id="GO:0005768">
    <property type="term" value="C:endosome"/>
    <property type="evidence" value="ECO:0007669"/>
    <property type="project" value="TreeGrafter"/>
</dbReference>
<evidence type="ECO:0000256" key="3">
    <source>
        <dbReference type="ARBA" id="ARBA00022771"/>
    </source>
</evidence>
<evidence type="ECO:0000259" key="11">
    <source>
        <dbReference type="Pfam" id="PF26148"/>
    </source>
</evidence>
<evidence type="ECO:0000256" key="6">
    <source>
        <dbReference type="ARBA" id="ARBA00029433"/>
    </source>
</evidence>
<dbReference type="Pfam" id="PF00637">
    <property type="entry name" value="Clathrin"/>
    <property type="match status" value="1"/>
</dbReference>
<feature type="coiled-coil region" evidence="8">
    <location>
        <begin position="834"/>
        <end position="875"/>
    </location>
</feature>
<dbReference type="GO" id="GO:0006904">
    <property type="term" value="P:vesicle docking involved in exocytosis"/>
    <property type="evidence" value="ECO:0007669"/>
    <property type="project" value="TreeGrafter"/>
</dbReference>
<evidence type="ECO:0000256" key="4">
    <source>
        <dbReference type="ARBA" id="ARBA00022833"/>
    </source>
</evidence>
<dbReference type="GO" id="GO:0008270">
    <property type="term" value="F:zinc ion binding"/>
    <property type="evidence" value="ECO:0007669"/>
    <property type="project" value="UniProtKB-KW"/>
</dbReference>
<keyword evidence="13" id="KW-1185">Reference proteome</keyword>
<feature type="region of interest" description="Disordered" evidence="9">
    <location>
        <begin position="1"/>
        <end position="58"/>
    </location>
</feature>
<keyword evidence="8" id="KW-0175">Coiled coil</keyword>
<dbReference type="EMBL" id="JADGJH010000183">
    <property type="protein sequence ID" value="KAJ3134707.1"/>
    <property type="molecule type" value="Genomic_DNA"/>
</dbReference>
<dbReference type="AlphaFoldDB" id="A0AAD5T7Q3"/>
<dbReference type="GO" id="GO:0007032">
    <property type="term" value="P:endosome organization"/>
    <property type="evidence" value="ECO:0007669"/>
    <property type="project" value="TreeGrafter"/>
</dbReference>
<dbReference type="InterPro" id="IPR055358">
    <property type="entry name" value="CHCR"/>
</dbReference>
<feature type="compositionally biased region" description="Low complexity" evidence="9">
    <location>
        <begin position="41"/>
        <end position="58"/>
    </location>
</feature>
<dbReference type="GO" id="GO:0006886">
    <property type="term" value="P:intracellular protein transport"/>
    <property type="evidence" value="ECO:0007669"/>
    <property type="project" value="UniProtKB-UniRule"/>
</dbReference>
<comment type="subcellular location">
    <subcellularLocation>
        <location evidence="6">Endomembrane system</location>
        <topology evidence="6">Peripheral membrane protein</topology>
        <orientation evidence="6">Cytoplasmic side</orientation>
    </subcellularLocation>
</comment>
<evidence type="ECO:0000256" key="9">
    <source>
        <dbReference type="SAM" id="MobiDB-lite"/>
    </source>
</evidence>
<evidence type="ECO:0000313" key="13">
    <source>
        <dbReference type="Proteomes" id="UP001211907"/>
    </source>
</evidence>